<dbReference type="Proteomes" id="UP001151760">
    <property type="component" value="Unassembled WGS sequence"/>
</dbReference>
<reference evidence="3" key="2">
    <citation type="submission" date="2022-01" db="EMBL/GenBank/DDBJ databases">
        <authorList>
            <person name="Yamashiro T."/>
            <person name="Shiraishi A."/>
            <person name="Satake H."/>
            <person name="Nakayama K."/>
        </authorList>
    </citation>
    <scope>NUCLEOTIDE SEQUENCE</scope>
</reference>
<evidence type="ECO:0000259" key="2">
    <source>
        <dbReference type="Pfam" id="PF00078"/>
    </source>
</evidence>
<dbReference type="InterPro" id="IPR053134">
    <property type="entry name" value="RNA-dir_DNA_polymerase"/>
</dbReference>
<dbReference type="Pfam" id="PF00078">
    <property type="entry name" value="RVT_1"/>
    <property type="match status" value="1"/>
</dbReference>
<dbReference type="InterPro" id="IPR043502">
    <property type="entry name" value="DNA/RNA_pol_sf"/>
</dbReference>
<keyword evidence="4" id="KW-1185">Reference proteome</keyword>
<comment type="caution">
    <text evidence="3">The sequence shown here is derived from an EMBL/GenBank/DDBJ whole genome shotgun (WGS) entry which is preliminary data.</text>
</comment>
<dbReference type="Gene3D" id="3.30.70.270">
    <property type="match status" value="1"/>
</dbReference>
<evidence type="ECO:0000313" key="4">
    <source>
        <dbReference type="Proteomes" id="UP001151760"/>
    </source>
</evidence>
<evidence type="ECO:0000256" key="1">
    <source>
        <dbReference type="SAM" id="MobiDB-lite"/>
    </source>
</evidence>
<sequence>MVRSLSRKLGWCRGTKKYYMGMILPSKLIIIGWERKAYEFCKTLILVLLLRSISRGIEILRDLDISEEGDGTIPGGLLLMAVCRNRGSTKLIDELHGAAVFSNLDLRSSYHQIRMCEEDIAKTAFKTREGNYEFLVMPFGLTNSPSTFQALMNEVFKAFLRKFTLVFFDDILVTLEAHLSIKVLKKAMMEAPVLGLPDFNKPFMIEIDASGVGLGAVWNGYLRKRRKTKPKQQNRTRNGKAGKDKVKVQAQARKSTQVNPEAKSQRNISLGTELVNP</sequence>
<reference evidence="3" key="1">
    <citation type="journal article" date="2022" name="Int. J. Mol. Sci.">
        <title>Draft Genome of Tanacetum Coccineum: Genomic Comparison of Closely Related Tanacetum-Family Plants.</title>
        <authorList>
            <person name="Yamashiro T."/>
            <person name="Shiraishi A."/>
            <person name="Nakayama K."/>
            <person name="Satake H."/>
        </authorList>
    </citation>
    <scope>NUCLEOTIDE SEQUENCE</scope>
</reference>
<feature type="compositionally biased region" description="Basic residues" evidence="1">
    <location>
        <begin position="226"/>
        <end position="240"/>
    </location>
</feature>
<dbReference type="Gene3D" id="3.10.10.10">
    <property type="entry name" value="HIV Type 1 Reverse Transcriptase, subunit A, domain 1"/>
    <property type="match status" value="1"/>
</dbReference>
<protein>
    <submittedName>
        <fullName evidence="3">Polyprotein</fullName>
    </submittedName>
</protein>
<dbReference type="PANTHER" id="PTHR24559">
    <property type="entry name" value="TRANSPOSON TY3-I GAG-POL POLYPROTEIN"/>
    <property type="match status" value="1"/>
</dbReference>
<dbReference type="EMBL" id="BQNB010015590">
    <property type="protein sequence ID" value="GJT41782.1"/>
    <property type="molecule type" value="Genomic_DNA"/>
</dbReference>
<name>A0ABQ5DS94_9ASTR</name>
<dbReference type="CDD" id="cd01647">
    <property type="entry name" value="RT_LTR"/>
    <property type="match status" value="1"/>
</dbReference>
<dbReference type="PANTHER" id="PTHR24559:SF450">
    <property type="entry name" value="RNA-DIRECTED DNA POLYMERASE HOMOLOG"/>
    <property type="match status" value="1"/>
</dbReference>
<dbReference type="SUPFAM" id="SSF56672">
    <property type="entry name" value="DNA/RNA polymerases"/>
    <property type="match status" value="1"/>
</dbReference>
<proteinExistence type="predicted"/>
<gene>
    <name evidence="3" type="ORF">Tco_0941647</name>
</gene>
<feature type="domain" description="Reverse transcriptase" evidence="2">
    <location>
        <begin position="89"/>
        <end position="179"/>
    </location>
</feature>
<dbReference type="InterPro" id="IPR000477">
    <property type="entry name" value="RT_dom"/>
</dbReference>
<accession>A0ABQ5DS94</accession>
<organism evidence="3 4">
    <name type="scientific">Tanacetum coccineum</name>
    <dbReference type="NCBI Taxonomy" id="301880"/>
    <lineage>
        <taxon>Eukaryota</taxon>
        <taxon>Viridiplantae</taxon>
        <taxon>Streptophyta</taxon>
        <taxon>Embryophyta</taxon>
        <taxon>Tracheophyta</taxon>
        <taxon>Spermatophyta</taxon>
        <taxon>Magnoliopsida</taxon>
        <taxon>eudicotyledons</taxon>
        <taxon>Gunneridae</taxon>
        <taxon>Pentapetalae</taxon>
        <taxon>asterids</taxon>
        <taxon>campanulids</taxon>
        <taxon>Asterales</taxon>
        <taxon>Asteraceae</taxon>
        <taxon>Asteroideae</taxon>
        <taxon>Anthemideae</taxon>
        <taxon>Anthemidinae</taxon>
        <taxon>Tanacetum</taxon>
    </lineage>
</organism>
<evidence type="ECO:0000313" key="3">
    <source>
        <dbReference type="EMBL" id="GJT41782.1"/>
    </source>
</evidence>
<dbReference type="InterPro" id="IPR043128">
    <property type="entry name" value="Rev_trsase/Diguanyl_cyclase"/>
</dbReference>
<feature type="region of interest" description="Disordered" evidence="1">
    <location>
        <begin position="226"/>
        <end position="277"/>
    </location>
</feature>